<dbReference type="GO" id="GO:0003677">
    <property type="term" value="F:DNA binding"/>
    <property type="evidence" value="ECO:0007669"/>
    <property type="project" value="InterPro"/>
</dbReference>
<dbReference type="Proteomes" id="UP000186917">
    <property type="component" value="Unassembled WGS sequence"/>
</dbReference>
<gene>
    <name evidence="3" type="ORF">SAMN05421788_10636</name>
</gene>
<keyword evidence="4" id="KW-1185">Reference proteome</keyword>
<evidence type="ECO:0008006" key="5">
    <source>
        <dbReference type="Google" id="ProtNLM"/>
    </source>
</evidence>
<dbReference type="AlphaFoldDB" id="A0A1N7QM73"/>
<dbReference type="GO" id="GO:0006355">
    <property type="term" value="P:regulation of DNA-templated transcription"/>
    <property type="evidence" value="ECO:0007669"/>
    <property type="project" value="InterPro"/>
</dbReference>
<dbReference type="SMART" id="SM00028">
    <property type="entry name" value="TPR"/>
    <property type="match status" value="4"/>
</dbReference>
<proteinExistence type="predicted"/>
<feature type="transmembrane region" description="Helical" evidence="2">
    <location>
        <begin position="443"/>
        <end position="461"/>
    </location>
</feature>
<dbReference type="InterPro" id="IPR016032">
    <property type="entry name" value="Sig_transdc_resp-reg_C-effctor"/>
</dbReference>
<dbReference type="SUPFAM" id="SSF48452">
    <property type="entry name" value="TPR-like"/>
    <property type="match status" value="2"/>
</dbReference>
<evidence type="ECO:0000256" key="1">
    <source>
        <dbReference type="SAM" id="Coils"/>
    </source>
</evidence>
<keyword evidence="2" id="KW-0472">Membrane</keyword>
<evidence type="ECO:0000313" key="3">
    <source>
        <dbReference type="EMBL" id="SIT23933.1"/>
    </source>
</evidence>
<organism evidence="3 4">
    <name type="scientific">Filimonas lacunae</name>
    <dbReference type="NCBI Taxonomy" id="477680"/>
    <lineage>
        <taxon>Bacteria</taxon>
        <taxon>Pseudomonadati</taxon>
        <taxon>Bacteroidota</taxon>
        <taxon>Chitinophagia</taxon>
        <taxon>Chitinophagales</taxon>
        <taxon>Chitinophagaceae</taxon>
        <taxon>Filimonas</taxon>
    </lineage>
</organism>
<dbReference type="SUPFAM" id="SSF46894">
    <property type="entry name" value="C-terminal effector domain of the bipartite response regulators"/>
    <property type="match status" value="1"/>
</dbReference>
<dbReference type="Gene3D" id="1.25.40.10">
    <property type="entry name" value="Tetratricopeptide repeat domain"/>
    <property type="match status" value="1"/>
</dbReference>
<keyword evidence="2" id="KW-1133">Transmembrane helix</keyword>
<dbReference type="STRING" id="477680.SAMN05421788_10636"/>
<dbReference type="EMBL" id="FTOR01000006">
    <property type="protein sequence ID" value="SIT23933.1"/>
    <property type="molecule type" value="Genomic_DNA"/>
</dbReference>
<accession>A0A1N7QM73</accession>
<dbReference type="InterPro" id="IPR011990">
    <property type="entry name" value="TPR-like_helical_dom_sf"/>
</dbReference>
<reference evidence="4" key="1">
    <citation type="submission" date="2017-01" db="EMBL/GenBank/DDBJ databases">
        <authorList>
            <person name="Varghese N."/>
            <person name="Submissions S."/>
        </authorList>
    </citation>
    <scope>NUCLEOTIDE SEQUENCE [LARGE SCALE GENOMIC DNA]</scope>
    <source>
        <strain evidence="4">DSM 21054</strain>
    </source>
</reference>
<keyword evidence="2" id="KW-0812">Transmembrane</keyword>
<sequence>MNIRQENPVSTNTLQASTKVYYRHYTDVCKFQIVNKIAWTVVVCLFSGAVSFAQTQSDSLRVVLSKKDITPAQRVTALSMLAKATSITATDQAIQTGVQAVQLSYALPDAQYTAIAYAMLAQVYLQHDDISKAAQAVDSAVYYSGKTSSSLAKGVAWYRKSWIENVKGKSKEALASAQQSLKYLDAEGLTSWQSSVYYIIASIYANLEDGPLHKKYAQLSLQTALEKGDDDNLLCAYQSLGTYWQYNHLHHTNDRASLDSALYYNRLAMQTFLERKNSIVFHSTMAIVALNTADLFAQYFPATYRDTVFYYLDYAQRIGAETHHVEVVANCYGMKSDYEMAAGNYDNAAVLLQKGLAVVSADSAKNLATKMQFMAALASLAEKRGDYREALQYFKQHEQLYTDLYNEDKMNMTKELEAQYQAEKHVMALKALQQTAVLHKRLGYLYIGLTLASITAAFFVLRSFRFRLQLAEKAKNDAALLAQLQQQENKQLAMEKQEAELQALLKNEEAMRLLAEQQLMQERQDRLQKDLLAGTLQVEQKTELLQTLQKKITENKHDSSVLNQLSRIIDNDKRVDESLADNKVGLDDIHPDFFEKLRERSSNALSKLDLKHCSYIFLGLTNKEASQKLGVAPKSILMSRYRIKQKLGLGREEELDNYIRSLS</sequence>
<evidence type="ECO:0000313" key="4">
    <source>
        <dbReference type="Proteomes" id="UP000186917"/>
    </source>
</evidence>
<keyword evidence="1" id="KW-0175">Coiled coil</keyword>
<dbReference type="InterPro" id="IPR019734">
    <property type="entry name" value="TPR_rpt"/>
</dbReference>
<evidence type="ECO:0000256" key="2">
    <source>
        <dbReference type="SAM" id="Phobius"/>
    </source>
</evidence>
<feature type="coiled-coil region" evidence="1">
    <location>
        <begin position="482"/>
        <end position="525"/>
    </location>
</feature>
<name>A0A1N7QM73_9BACT</name>
<protein>
    <recommendedName>
        <fullName evidence="5">Regulatory protein, luxR family</fullName>
    </recommendedName>
</protein>